<dbReference type="InterPro" id="IPR042564">
    <property type="entry name" value="CRISPR-Cas6/Csy4_sf"/>
</dbReference>
<proteinExistence type="predicted"/>
<dbReference type="GO" id="GO:0043571">
    <property type="term" value="P:maintenance of CRISPR repeat elements"/>
    <property type="evidence" value="ECO:0007669"/>
    <property type="project" value="InterPro"/>
</dbReference>
<name>A0A1W0D6S2_9NEIS</name>
<dbReference type="Gene3D" id="3.30.70.2540">
    <property type="entry name" value="CRISPR-associated endoribonuclease Cas6/Csy4"/>
    <property type="match status" value="1"/>
</dbReference>
<gene>
    <name evidence="1" type="ORF">B0T45_04775</name>
</gene>
<sequence>MDHYLDIRLRPDPEFAPTLLMNALFAKLHRALSEQGRDDIGVSFPRAAPAAALGDTLRLHGGHAALQRLMAGDWLSGMRDHIALAAIQLVPPQAEAWQVRRKQAKTNPDKERRRLVRRLGISAEEAAQRFPDSAARRLTLPFLTLNSASTGQRYQLHIEQRPAPATHSGRFNTFGLSPDATVPWF</sequence>
<protein>
    <submittedName>
        <fullName evidence="1">Type I-F CRISPR-associated endoribonuclease Cas6/Csy4</fullName>
    </submittedName>
</protein>
<comment type="caution">
    <text evidence="1">The sequence shown here is derived from an EMBL/GenBank/DDBJ whole genome shotgun (WGS) entry which is preliminary data.</text>
</comment>
<evidence type="ECO:0000313" key="1">
    <source>
        <dbReference type="EMBL" id="OQS42690.1"/>
    </source>
</evidence>
<dbReference type="NCBIfam" id="TIGR02563">
    <property type="entry name" value="cas_Csy4"/>
    <property type="match status" value="1"/>
</dbReference>
<dbReference type="Pfam" id="PF09618">
    <property type="entry name" value="Cas_Csy4"/>
    <property type="match status" value="1"/>
</dbReference>
<dbReference type="InterPro" id="IPR013396">
    <property type="entry name" value="CRISPR-assoc_prot_Csy4"/>
</dbReference>
<dbReference type="EMBL" id="MUKV01000004">
    <property type="protein sequence ID" value="OQS42690.1"/>
    <property type="molecule type" value="Genomic_DNA"/>
</dbReference>
<accession>A0A1W0D6S2</accession>
<evidence type="ECO:0000313" key="2">
    <source>
        <dbReference type="Proteomes" id="UP000192721"/>
    </source>
</evidence>
<dbReference type="AlphaFoldDB" id="A0A1W0D6S2"/>
<dbReference type="Proteomes" id="UP000192721">
    <property type="component" value="Unassembled WGS sequence"/>
</dbReference>
<dbReference type="RefSeq" id="WP_081554777.1">
    <property type="nucleotide sequence ID" value="NZ_MUKV01000004.1"/>
</dbReference>
<organism evidence="1 2">
    <name type="scientific">Chromobacterium haemolyticum</name>
    <dbReference type="NCBI Taxonomy" id="394935"/>
    <lineage>
        <taxon>Bacteria</taxon>
        <taxon>Pseudomonadati</taxon>
        <taxon>Pseudomonadota</taxon>
        <taxon>Betaproteobacteria</taxon>
        <taxon>Neisseriales</taxon>
        <taxon>Chromobacteriaceae</taxon>
        <taxon>Chromobacterium</taxon>
    </lineage>
</organism>
<reference evidence="1 2" key="1">
    <citation type="submission" date="2017-02" db="EMBL/GenBank/DDBJ databases">
        <title>Chromobacterium haemolyticum H5244.</title>
        <authorList>
            <person name="Gulvik C.A."/>
        </authorList>
    </citation>
    <scope>NUCLEOTIDE SEQUENCE [LARGE SCALE GENOMIC DNA]</scope>
    <source>
        <strain evidence="1 2">H5244</strain>
    </source>
</reference>
<dbReference type="CDD" id="cd09739">
    <property type="entry name" value="Cas6_I-F"/>
    <property type="match status" value="1"/>
</dbReference>
<dbReference type="GO" id="GO:0004519">
    <property type="term" value="F:endonuclease activity"/>
    <property type="evidence" value="ECO:0007669"/>
    <property type="project" value="InterPro"/>
</dbReference>